<feature type="region of interest" description="Disordered" evidence="1">
    <location>
        <begin position="231"/>
        <end position="345"/>
    </location>
</feature>
<organism evidence="2 3">
    <name type="scientific">Colletotrichum zoysiae</name>
    <dbReference type="NCBI Taxonomy" id="1216348"/>
    <lineage>
        <taxon>Eukaryota</taxon>
        <taxon>Fungi</taxon>
        <taxon>Dikarya</taxon>
        <taxon>Ascomycota</taxon>
        <taxon>Pezizomycotina</taxon>
        <taxon>Sordariomycetes</taxon>
        <taxon>Hypocreomycetidae</taxon>
        <taxon>Glomerellales</taxon>
        <taxon>Glomerellaceae</taxon>
        <taxon>Colletotrichum</taxon>
        <taxon>Colletotrichum graminicola species complex</taxon>
    </lineage>
</organism>
<name>A0AAD9M6Z2_9PEZI</name>
<feature type="compositionally biased region" description="Basic and acidic residues" evidence="1">
    <location>
        <begin position="16"/>
        <end position="33"/>
    </location>
</feature>
<feature type="region of interest" description="Disordered" evidence="1">
    <location>
        <begin position="370"/>
        <end position="389"/>
    </location>
</feature>
<comment type="caution">
    <text evidence="2">The sequence shown here is derived from an EMBL/GenBank/DDBJ whole genome shotgun (WGS) entry which is preliminary data.</text>
</comment>
<evidence type="ECO:0000313" key="2">
    <source>
        <dbReference type="EMBL" id="KAK2034227.1"/>
    </source>
</evidence>
<dbReference type="EMBL" id="MU842816">
    <property type="protein sequence ID" value="KAK2034227.1"/>
    <property type="molecule type" value="Genomic_DNA"/>
</dbReference>
<sequence>MTNNRLPHGPMPTHLSSDHHRSSQEVSQHRRDSAITSLPSLRPSNSAPRRSYATHFQPLNEYGGDSCSLCGTDDRRQSTTSQKPHSDTISSLSTGYVPVSQPTTQVRLRETREVPRLEARTTSDIEIRAQNSDEDLFVKQDSPARGSSFLDHSATHFPAPSSPLRIPSSPTGNYIDNLRVMAKLQSRSYQNGFFPETDSSSSLDPLIDEDGGVIANASKGTLVSGFIIEDDDSDNSARENKITPEARDSDRGLGKSELKQTGSAKSAVINDADISKDRPSQASPFLTDLEQAATPQDTTLESHSSLKVSVPKSEAEKRPQVQNRKSNAAQSAAQKNELMPSRASHSGFSLMSNMAIRAAKPSVRVEAVPKQVCIPGPQNPRQDARTSKT</sequence>
<feature type="region of interest" description="Disordered" evidence="1">
    <location>
        <begin position="1"/>
        <end position="102"/>
    </location>
</feature>
<feature type="compositionally biased region" description="Polar residues" evidence="1">
    <location>
        <begin position="34"/>
        <end position="48"/>
    </location>
</feature>
<feature type="compositionally biased region" description="Polar residues" evidence="1">
    <location>
        <begin position="78"/>
        <end position="102"/>
    </location>
</feature>
<dbReference type="Proteomes" id="UP001232148">
    <property type="component" value="Unassembled WGS sequence"/>
</dbReference>
<dbReference type="AlphaFoldDB" id="A0AAD9M6Z2"/>
<accession>A0AAD9M6Z2</accession>
<evidence type="ECO:0000313" key="3">
    <source>
        <dbReference type="Proteomes" id="UP001232148"/>
    </source>
</evidence>
<gene>
    <name evidence="2" type="ORF">LX32DRAFT_444474</name>
</gene>
<protein>
    <submittedName>
        <fullName evidence="2">Uncharacterized protein</fullName>
    </submittedName>
</protein>
<feature type="compositionally biased region" description="Polar residues" evidence="1">
    <location>
        <begin position="293"/>
        <end position="307"/>
    </location>
</feature>
<proteinExistence type="predicted"/>
<feature type="compositionally biased region" description="Polar residues" evidence="1">
    <location>
        <begin position="320"/>
        <end position="334"/>
    </location>
</feature>
<feature type="compositionally biased region" description="Basic and acidic residues" evidence="1">
    <location>
        <begin position="235"/>
        <end position="258"/>
    </location>
</feature>
<reference evidence="2" key="1">
    <citation type="submission" date="2021-06" db="EMBL/GenBank/DDBJ databases">
        <title>Comparative genomics, transcriptomics and evolutionary studies reveal genomic signatures of adaptation to plant cell wall in hemibiotrophic fungi.</title>
        <authorList>
            <consortium name="DOE Joint Genome Institute"/>
            <person name="Baroncelli R."/>
            <person name="Diaz J.F."/>
            <person name="Benocci T."/>
            <person name="Peng M."/>
            <person name="Battaglia E."/>
            <person name="Haridas S."/>
            <person name="Andreopoulos W."/>
            <person name="Labutti K."/>
            <person name="Pangilinan J."/>
            <person name="Floch G.L."/>
            <person name="Makela M.R."/>
            <person name="Henrissat B."/>
            <person name="Grigoriev I.V."/>
            <person name="Crouch J.A."/>
            <person name="De Vries R.P."/>
            <person name="Sukno S.A."/>
            <person name="Thon M.R."/>
        </authorList>
    </citation>
    <scope>NUCLEOTIDE SEQUENCE</scope>
    <source>
        <strain evidence="2">MAFF235873</strain>
    </source>
</reference>
<evidence type="ECO:0000256" key="1">
    <source>
        <dbReference type="SAM" id="MobiDB-lite"/>
    </source>
</evidence>
<keyword evidence="3" id="KW-1185">Reference proteome</keyword>